<name>A0A949PP00_9HYPH</name>
<feature type="transmembrane region" description="Helical" evidence="8">
    <location>
        <begin position="230"/>
        <end position="251"/>
    </location>
</feature>
<gene>
    <name evidence="10" type="ORF">KUG47_08615</name>
</gene>
<comment type="caution">
    <text evidence="10">The sequence shown here is derived from an EMBL/GenBank/DDBJ whole genome shotgun (WGS) entry which is preliminary data.</text>
</comment>
<dbReference type="RefSeq" id="WP_217677557.1">
    <property type="nucleotide sequence ID" value="NZ_JAHRVA010000003.1"/>
</dbReference>
<organism evidence="10 11">
    <name type="scientific">Falsochrobactrum tianjinense</name>
    <dbReference type="NCBI Taxonomy" id="2706015"/>
    <lineage>
        <taxon>Bacteria</taxon>
        <taxon>Pseudomonadati</taxon>
        <taxon>Pseudomonadota</taxon>
        <taxon>Alphaproteobacteria</taxon>
        <taxon>Hyphomicrobiales</taxon>
        <taxon>Brucellaceae</taxon>
        <taxon>Falsochrobactrum</taxon>
    </lineage>
</organism>
<comment type="subcellular location">
    <subcellularLocation>
        <location evidence="1">Cell inner membrane</location>
        <topology evidence="1">Multi-pass membrane protein</topology>
    </subcellularLocation>
    <subcellularLocation>
        <location evidence="8">Cell membrane</location>
        <topology evidence="8">Multi-pass membrane protein</topology>
    </subcellularLocation>
</comment>
<dbReference type="EMBL" id="JAHRVA010000003">
    <property type="protein sequence ID" value="MBV2143559.1"/>
    <property type="molecule type" value="Genomic_DNA"/>
</dbReference>
<keyword evidence="3" id="KW-1003">Cell membrane</keyword>
<feature type="transmembrane region" description="Helical" evidence="8">
    <location>
        <begin position="66"/>
        <end position="88"/>
    </location>
</feature>
<dbReference type="AlphaFoldDB" id="A0A949PP00"/>
<dbReference type="PANTHER" id="PTHR43357:SF4">
    <property type="entry name" value="INNER MEMBRANE ABC TRANSPORTER PERMEASE PROTEIN YDCV"/>
    <property type="match status" value="1"/>
</dbReference>
<comment type="similarity">
    <text evidence="8">Belongs to the binding-protein-dependent transport system permease family.</text>
</comment>
<evidence type="ECO:0000256" key="5">
    <source>
        <dbReference type="ARBA" id="ARBA00022692"/>
    </source>
</evidence>
<dbReference type="GO" id="GO:0005886">
    <property type="term" value="C:plasma membrane"/>
    <property type="evidence" value="ECO:0007669"/>
    <property type="project" value="UniProtKB-SubCell"/>
</dbReference>
<evidence type="ECO:0000313" key="11">
    <source>
        <dbReference type="Proteomes" id="UP000752297"/>
    </source>
</evidence>
<evidence type="ECO:0000256" key="1">
    <source>
        <dbReference type="ARBA" id="ARBA00004429"/>
    </source>
</evidence>
<keyword evidence="4" id="KW-0997">Cell inner membrane</keyword>
<evidence type="ECO:0000256" key="7">
    <source>
        <dbReference type="ARBA" id="ARBA00023136"/>
    </source>
</evidence>
<keyword evidence="6 8" id="KW-1133">Transmembrane helix</keyword>
<evidence type="ECO:0000256" key="4">
    <source>
        <dbReference type="ARBA" id="ARBA00022519"/>
    </source>
</evidence>
<feature type="domain" description="ABC transmembrane type-1" evidence="9">
    <location>
        <begin position="62"/>
        <end position="250"/>
    </location>
</feature>
<feature type="transmembrane region" description="Helical" evidence="8">
    <location>
        <begin position="12"/>
        <end position="31"/>
    </location>
</feature>
<keyword evidence="11" id="KW-1185">Reference proteome</keyword>
<proteinExistence type="inferred from homology"/>
<feature type="transmembrane region" description="Helical" evidence="8">
    <location>
        <begin position="186"/>
        <end position="210"/>
    </location>
</feature>
<dbReference type="InterPro" id="IPR000515">
    <property type="entry name" value="MetI-like"/>
</dbReference>
<evidence type="ECO:0000256" key="3">
    <source>
        <dbReference type="ARBA" id="ARBA00022475"/>
    </source>
</evidence>
<evidence type="ECO:0000259" key="9">
    <source>
        <dbReference type="PROSITE" id="PS50928"/>
    </source>
</evidence>
<feature type="transmembrane region" description="Helical" evidence="8">
    <location>
        <begin position="100"/>
        <end position="118"/>
    </location>
</feature>
<dbReference type="Proteomes" id="UP000752297">
    <property type="component" value="Unassembled WGS sequence"/>
</dbReference>
<dbReference type="PANTHER" id="PTHR43357">
    <property type="entry name" value="INNER MEMBRANE ABC TRANSPORTER PERMEASE PROTEIN YDCV"/>
    <property type="match status" value="1"/>
</dbReference>
<dbReference type="CDD" id="cd06261">
    <property type="entry name" value="TM_PBP2"/>
    <property type="match status" value="1"/>
</dbReference>
<protein>
    <submittedName>
        <fullName evidence="10">ABC transporter permease</fullName>
    </submittedName>
</protein>
<evidence type="ECO:0000256" key="2">
    <source>
        <dbReference type="ARBA" id="ARBA00022448"/>
    </source>
</evidence>
<keyword evidence="7 8" id="KW-0472">Membrane</keyword>
<sequence>MTREFSPSRVIAWLIACFLALPVLIMLPISVTPHRYLSLPDGDISFRHYASLVNDPRWLSSITDSLIVAVCATTLALLLGGAFAIGVWRRGGLTQSILQPIMLAPMIVPPIVHSVAFYKGWAAIGLLDSYIGLILVHAVKGTPFVILTVGAALVNIDPRTEQAARSLGASAGRSMRWVILPQIKSGLLAGGTFAFFISWDEIIVAMFITMRKVYTLPRRIWDGLDDNIDPAIAALGTVMILLTVIIMLYLAGKGDSKSSNN</sequence>
<reference evidence="10 11" key="1">
    <citation type="submission" date="2021-06" db="EMBL/GenBank/DDBJ databases">
        <title>Falsochrobactrum tianjin sp.nov., a new petroleum-degrading bacteria isolated from oily soils.</title>
        <authorList>
            <person name="Chen G."/>
            <person name="Chen H."/>
            <person name="Tian J."/>
            <person name="Qing J."/>
            <person name="Zhong L."/>
            <person name="Ma W."/>
            <person name="Song Y."/>
            <person name="Cui X."/>
            <person name="Yan B."/>
        </authorList>
    </citation>
    <scope>NUCLEOTIDE SEQUENCE [LARGE SCALE GENOMIC DNA]</scope>
    <source>
        <strain evidence="10 11">TDYN1</strain>
    </source>
</reference>
<evidence type="ECO:0000313" key="10">
    <source>
        <dbReference type="EMBL" id="MBV2143559.1"/>
    </source>
</evidence>
<accession>A0A949PP00</accession>
<evidence type="ECO:0000256" key="8">
    <source>
        <dbReference type="RuleBase" id="RU363032"/>
    </source>
</evidence>
<dbReference type="PROSITE" id="PS50928">
    <property type="entry name" value="ABC_TM1"/>
    <property type="match status" value="1"/>
</dbReference>
<evidence type="ECO:0000256" key="6">
    <source>
        <dbReference type="ARBA" id="ARBA00022989"/>
    </source>
</evidence>
<dbReference type="Pfam" id="PF00528">
    <property type="entry name" value="BPD_transp_1"/>
    <property type="match status" value="1"/>
</dbReference>
<dbReference type="GO" id="GO:0055085">
    <property type="term" value="P:transmembrane transport"/>
    <property type="evidence" value="ECO:0007669"/>
    <property type="project" value="InterPro"/>
</dbReference>
<keyword evidence="2 8" id="KW-0813">Transport</keyword>
<feature type="transmembrane region" description="Helical" evidence="8">
    <location>
        <begin position="130"/>
        <end position="156"/>
    </location>
</feature>
<keyword evidence="5 8" id="KW-0812">Transmembrane</keyword>